<dbReference type="Pfam" id="PF14223">
    <property type="entry name" value="Retrotran_gag_2"/>
    <property type="match status" value="1"/>
</dbReference>
<proteinExistence type="predicted"/>
<dbReference type="InterPro" id="IPR001878">
    <property type="entry name" value="Znf_CCHC"/>
</dbReference>
<dbReference type="WBParaSite" id="TMUE_2000008783.1">
    <property type="protein sequence ID" value="TMUE_2000008783.1"/>
    <property type="gene ID" value="WBGene00300407"/>
</dbReference>
<evidence type="ECO:0000259" key="2">
    <source>
        <dbReference type="PROSITE" id="PS50158"/>
    </source>
</evidence>
<keyword evidence="1" id="KW-0479">Metal-binding</keyword>
<feature type="domain" description="CCHC-type" evidence="2">
    <location>
        <begin position="239"/>
        <end position="253"/>
    </location>
</feature>
<reference evidence="4" key="1">
    <citation type="submission" date="2019-12" db="UniProtKB">
        <authorList>
            <consortium name="WormBaseParasite"/>
        </authorList>
    </citation>
    <scope>IDENTIFICATION</scope>
</reference>
<evidence type="ECO:0000313" key="4">
    <source>
        <dbReference type="WBParaSite" id="TMUE_2000008783.1"/>
    </source>
</evidence>
<protein>
    <submittedName>
        <fullName evidence="4">CCHC-type domain-containing protein</fullName>
    </submittedName>
</protein>
<keyword evidence="1" id="KW-0863">Zinc-finger</keyword>
<evidence type="ECO:0000256" key="1">
    <source>
        <dbReference type="PROSITE-ProRule" id="PRU00047"/>
    </source>
</evidence>
<name>A0A5S6QNM5_TRIMR</name>
<evidence type="ECO:0000313" key="3">
    <source>
        <dbReference type="Proteomes" id="UP000046395"/>
    </source>
</evidence>
<dbReference type="GO" id="GO:0003676">
    <property type="term" value="F:nucleic acid binding"/>
    <property type="evidence" value="ECO:0007669"/>
    <property type="project" value="InterPro"/>
</dbReference>
<dbReference type="GO" id="GO:0008270">
    <property type="term" value="F:zinc ion binding"/>
    <property type="evidence" value="ECO:0007669"/>
    <property type="project" value="UniProtKB-KW"/>
</dbReference>
<sequence>MTASEVKLHIEKLIGKENWEFWKENVQLLLEFHGLFGVVDGTEKCPDFKDEEAVTAEAVARLELFKKKDTHAKLIISTNIEKDMRRKLGVVETAKDMWDKLVSIHEQSSGYRLDRLSTEFFSARKDPNVSYLEYIATLQRTFHQLCEETKKQLGFEIPEKVVLLRITSTIPPEHKTVRQIWDATPPAERNLSDLIEHLQMAEEIDKSEKDNAAAFSVKCATDVKKGLSNATGKQSFPFKCRKCGKRGHIADPCLFARIQKDRELIIVIYVDDGLLAGTNNEVVDEFLKLLQQEFKTTIGSLDCFLGNAYSTPNGWFGVCRPEWIL</sequence>
<accession>A0A5S6QNM5</accession>
<dbReference type="AlphaFoldDB" id="A0A5S6QNM5"/>
<keyword evidence="3" id="KW-1185">Reference proteome</keyword>
<organism evidence="3 4">
    <name type="scientific">Trichuris muris</name>
    <name type="common">Mouse whipworm</name>
    <dbReference type="NCBI Taxonomy" id="70415"/>
    <lineage>
        <taxon>Eukaryota</taxon>
        <taxon>Metazoa</taxon>
        <taxon>Ecdysozoa</taxon>
        <taxon>Nematoda</taxon>
        <taxon>Enoplea</taxon>
        <taxon>Dorylaimia</taxon>
        <taxon>Trichinellida</taxon>
        <taxon>Trichuridae</taxon>
        <taxon>Trichuris</taxon>
    </lineage>
</organism>
<dbReference type="Proteomes" id="UP000046395">
    <property type="component" value="Unassembled WGS sequence"/>
</dbReference>
<dbReference type="PROSITE" id="PS50158">
    <property type="entry name" value="ZF_CCHC"/>
    <property type="match status" value="1"/>
</dbReference>
<keyword evidence="1" id="KW-0862">Zinc</keyword>